<evidence type="ECO:0000256" key="11">
    <source>
        <dbReference type="ARBA" id="ARBA00022777"/>
    </source>
</evidence>
<dbReference type="RefSeq" id="WP_013810230.1">
    <property type="nucleotide sequence ID" value="NC_015565.1"/>
</dbReference>
<feature type="coiled-coil region" evidence="22">
    <location>
        <begin position="394"/>
        <end position="425"/>
    </location>
</feature>
<evidence type="ECO:0000313" key="29">
    <source>
        <dbReference type="Proteomes" id="UP000009226"/>
    </source>
</evidence>
<evidence type="ECO:0000256" key="2">
    <source>
        <dbReference type="ARBA" id="ARBA00004651"/>
    </source>
</evidence>
<evidence type="ECO:0000256" key="12">
    <source>
        <dbReference type="ARBA" id="ARBA00022840"/>
    </source>
</evidence>
<feature type="modified residue" description="4-aspartylphosphate" evidence="21">
    <location>
        <position position="1103"/>
    </location>
</feature>
<evidence type="ECO:0000256" key="3">
    <source>
        <dbReference type="ARBA" id="ARBA00006402"/>
    </source>
</evidence>
<protein>
    <recommendedName>
        <fullName evidence="19">Circadian input-output histidine kinase CikA</fullName>
        <ecNumber evidence="4">2.7.13.3</ecNumber>
    </recommendedName>
    <alternativeName>
        <fullName evidence="18">Sensory/regulatory protein RpfC</fullName>
    </alternativeName>
    <alternativeName>
        <fullName evidence="5">Stage 0 sporulation protein A homolog</fullName>
    </alternativeName>
</protein>
<dbReference type="InterPro" id="IPR035965">
    <property type="entry name" value="PAS-like_dom_sf"/>
</dbReference>
<keyword evidence="9" id="KW-0812">Transmembrane</keyword>
<dbReference type="EC" id="2.7.13.3" evidence="4"/>
<feature type="domain" description="PAC" evidence="26">
    <location>
        <begin position="237"/>
        <end position="288"/>
    </location>
</feature>
<dbReference type="AlphaFoldDB" id="F6B6K7"/>
<dbReference type="eggNOG" id="COG5002">
    <property type="taxonomic scope" value="Bacteria"/>
</dbReference>
<feature type="domain" description="Response regulatory" evidence="24">
    <location>
        <begin position="795"/>
        <end position="908"/>
    </location>
</feature>
<dbReference type="SUPFAM" id="SSF52172">
    <property type="entry name" value="CheY-like"/>
    <property type="match status" value="3"/>
</dbReference>
<dbReference type="SUPFAM" id="SSF55874">
    <property type="entry name" value="ATPase domain of HSP90 chaperone/DNA topoisomerase II/histidine kinase"/>
    <property type="match status" value="1"/>
</dbReference>
<sequence length="1274" mass="143657">MKDKLIDLLKSNEENIITRLIDYAKVGGFTRYNSTRHEDWQISVREIIRELAHYVDEFTDDVISVHDNAKDNSVAKFGIKTARTHRARGITLRMFLGLFKYYRQAYLDIIDACDLTTNEKYQAKKIMNTYFDRYELAFCSEWAGEGPESRLTEMQAVNRALTNEKNKLRTIFESMNECVFVVDSNMRITEINAAAAAYFGVAPEEVLGMHCASLLGCNCDLGKCHLYHAMKSGSCYKDIEIVINTKRGPRRILTSGSFLHDISGKYAGGVQVFVDVTERYNMEQALRLHKQANNSSSECVTIFNENAQLIYANQAAIKLFNRSMAELMGLGIEEVYPGGDKILFNLIKGDFWQGELTPVKDNPNIYVHVHANPIRENKGKIIGFYVAARDITEHKMAQLRLREARQEIEREAAKLRAIVSILNASIALADANDRIIEVNEKCLKITGKSRQELIGRSIWDLHQGETLDRVRQIVDTYKQDPNHPPINITRRLEESDVIMSIQPVYRDKIYDGILLMVVDVTEVAAAKRQAEEAREAAERANQAKSEFLANMSHEIRTPMNGILGFAEILLQTNLNSQQEESVRIIQQCGENLLDLINDILDLSKIESGKMVLEQTTFSLRKLIYEAVNVIEPKLIEKGVEIKISIQKDLPDYFKGDPTRIRQVLNNLLSNAAKFTHEGHVEVKVNGQKDHSVETDSFTLVFSVSDTGIGIPREKLDLIFESFTQADGSTTRKYGGTGLGLTISRSLINLMGGQITVESEVNRGSKFSFSIPGLPVVLVENNYSEENDKENIGSGVVLVAEDEWTTKQLIANYLEKAGYTVVATDQGKQVLTLAKIYQPDVLVLDILLPDLSGWEVLAKIKKDQETQDIPVVVCSVLPEKERAFSLGAVDFIEKPVSEKVLVNRLQKLTHSRRSDQTHIVLIDDDKMALEFLNCIVGGAGYQTHSFMLAEEALNYIINGGQVHAIILDLLMPGMDGFEFLDNLRADANYKSIPVLIYTGKDLTKEDYQKLNDKYERLLNKSFMHPDILLKELSLLIKDRSISGSDAPDNKNKITNVLLVEDNQFNQRLIQHLLADNGYRVTLAENGQQALEMLNQSNFDIVLMDMQMPVMDGYETTRVIRSDERYKSLPIIALTAHAMKGDNEKCLAAGCDDYLAKPVKRDILIKTIKKYIQPGQRVKKSRIRDTGVESLVPWYLQDLAGEMDKLKHAANTNDFTTVRYISHGLKGSGGAYGFPELSDMGAQIERAAINQEAELVKSLVVQLRELYTQILEDELQ</sequence>
<dbReference type="InterPro" id="IPR000700">
    <property type="entry name" value="PAS-assoc_C"/>
</dbReference>
<dbReference type="GO" id="GO:0005524">
    <property type="term" value="F:ATP binding"/>
    <property type="evidence" value="ECO:0007669"/>
    <property type="project" value="UniProtKB-KW"/>
</dbReference>
<comment type="similarity">
    <text evidence="3">In the N-terminal section; belongs to the phytochrome family.</text>
</comment>
<dbReference type="PANTHER" id="PTHR45339:SF1">
    <property type="entry name" value="HYBRID SIGNAL TRANSDUCTION HISTIDINE KINASE J"/>
    <property type="match status" value="1"/>
</dbReference>
<dbReference type="InterPro" id="IPR008207">
    <property type="entry name" value="Sig_transdc_His_kin_Hpt_dom"/>
</dbReference>
<dbReference type="Gene3D" id="1.20.120.160">
    <property type="entry name" value="HPT domain"/>
    <property type="match status" value="1"/>
</dbReference>
<dbReference type="PROSITE" id="PS50110">
    <property type="entry name" value="RESPONSE_REGULATORY"/>
    <property type="match status" value="3"/>
</dbReference>
<dbReference type="CDD" id="cd17546">
    <property type="entry name" value="REC_hyHK_CKI1_RcsC-like"/>
    <property type="match status" value="1"/>
</dbReference>
<dbReference type="InterPro" id="IPR005467">
    <property type="entry name" value="His_kinase_dom"/>
</dbReference>
<evidence type="ECO:0000256" key="13">
    <source>
        <dbReference type="ARBA" id="ARBA00022989"/>
    </source>
</evidence>
<feature type="domain" description="PAC" evidence="26">
    <location>
        <begin position="350"/>
        <end position="403"/>
    </location>
</feature>
<feature type="domain" description="HPt" evidence="27">
    <location>
        <begin position="1182"/>
        <end position="1274"/>
    </location>
</feature>
<dbReference type="InterPro" id="IPR003594">
    <property type="entry name" value="HATPase_dom"/>
</dbReference>
<evidence type="ECO:0000256" key="22">
    <source>
        <dbReference type="SAM" id="Coils"/>
    </source>
</evidence>
<keyword evidence="8" id="KW-0808">Transferase</keyword>
<feature type="domain" description="Response regulatory" evidence="24">
    <location>
        <begin position="1054"/>
        <end position="1170"/>
    </location>
</feature>
<dbReference type="InterPro" id="IPR036097">
    <property type="entry name" value="HisK_dim/P_sf"/>
</dbReference>
<dbReference type="InterPro" id="IPR004358">
    <property type="entry name" value="Sig_transdc_His_kin-like_C"/>
</dbReference>
<dbReference type="SMART" id="SM00387">
    <property type="entry name" value="HATPase_c"/>
    <property type="match status" value="1"/>
</dbReference>
<name>F6B6K7_DESCC</name>
<evidence type="ECO:0000256" key="7">
    <source>
        <dbReference type="ARBA" id="ARBA00022553"/>
    </source>
</evidence>
<dbReference type="Pfam" id="PF00512">
    <property type="entry name" value="HisKA"/>
    <property type="match status" value="1"/>
</dbReference>
<evidence type="ECO:0000256" key="20">
    <source>
        <dbReference type="PROSITE-ProRule" id="PRU00110"/>
    </source>
</evidence>
<evidence type="ECO:0000256" key="17">
    <source>
        <dbReference type="ARBA" id="ARBA00064003"/>
    </source>
</evidence>
<feature type="domain" description="PAS" evidence="25">
    <location>
        <begin position="411"/>
        <end position="481"/>
    </location>
</feature>
<dbReference type="InterPro" id="IPR000014">
    <property type="entry name" value="PAS"/>
</dbReference>
<gene>
    <name evidence="28" type="ordered locus">Desca_1526</name>
</gene>
<comment type="function">
    <text evidence="16">May play the central regulatory role in sporulation. It may be an element of the effector pathway responsible for the activation of sporulation genes in response to nutritional stress. Spo0A may act in concert with spo0H (a sigma factor) to control the expression of some genes that are critical to the sporulation process.</text>
</comment>
<dbReference type="InterPro" id="IPR003661">
    <property type="entry name" value="HisK_dim/P_dom"/>
</dbReference>
<dbReference type="STRING" id="868595.Desca_1526"/>
<keyword evidence="7 21" id="KW-0597">Phosphoprotein</keyword>
<feature type="coiled-coil region" evidence="22">
    <location>
        <begin position="520"/>
        <end position="550"/>
    </location>
</feature>
<dbReference type="SMART" id="SM00448">
    <property type="entry name" value="REC"/>
    <property type="match status" value="3"/>
</dbReference>
<dbReference type="PRINTS" id="PR00344">
    <property type="entry name" value="BCTRLSENSOR"/>
</dbReference>
<evidence type="ECO:0000256" key="8">
    <source>
        <dbReference type="ARBA" id="ARBA00022679"/>
    </source>
</evidence>
<evidence type="ECO:0000313" key="28">
    <source>
        <dbReference type="EMBL" id="AEF94381.1"/>
    </source>
</evidence>
<dbReference type="Gene3D" id="1.10.287.130">
    <property type="match status" value="1"/>
</dbReference>
<evidence type="ECO:0000256" key="1">
    <source>
        <dbReference type="ARBA" id="ARBA00000085"/>
    </source>
</evidence>
<keyword evidence="13" id="KW-1133">Transmembrane helix</keyword>
<keyword evidence="6" id="KW-1003">Cell membrane</keyword>
<dbReference type="Gene3D" id="3.40.50.2300">
    <property type="match status" value="3"/>
</dbReference>
<dbReference type="Pfam" id="PF01627">
    <property type="entry name" value="Hpt"/>
    <property type="match status" value="1"/>
</dbReference>
<dbReference type="HOGENOM" id="CLU_006652_0_0_9"/>
<evidence type="ECO:0000256" key="19">
    <source>
        <dbReference type="ARBA" id="ARBA00074306"/>
    </source>
</evidence>
<dbReference type="SMART" id="SM00388">
    <property type="entry name" value="HisKA"/>
    <property type="match status" value="1"/>
</dbReference>
<evidence type="ECO:0000259" key="24">
    <source>
        <dbReference type="PROSITE" id="PS50110"/>
    </source>
</evidence>
<dbReference type="Pfam" id="PF00072">
    <property type="entry name" value="Response_reg"/>
    <property type="match status" value="3"/>
</dbReference>
<evidence type="ECO:0000256" key="6">
    <source>
        <dbReference type="ARBA" id="ARBA00022475"/>
    </source>
</evidence>
<dbReference type="EMBL" id="CP002736">
    <property type="protein sequence ID" value="AEF94381.1"/>
    <property type="molecule type" value="Genomic_DNA"/>
</dbReference>
<dbReference type="InterPro" id="IPR001789">
    <property type="entry name" value="Sig_transdc_resp-reg_receiver"/>
</dbReference>
<dbReference type="SUPFAM" id="SSF47226">
    <property type="entry name" value="Histidine-containing phosphotransfer domain, HPT domain"/>
    <property type="match status" value="1"/>
</dbReference>
<dbReference type="Gene3D" id="3.30.565.10">
    <property type="entry name" value="Histidine kinase-like ATPase, C-terminal domain"/>
    <property type="match status" value="1"/>
</dbReference>
<dbReference type="InterPro" id="IPR011006">
    <property type="entry name" value="CheY-like_superfamily"/>
</dbReference>
<organism evidence="28 29">
    <name type="scientific">Desulfotomaculum nigrificans (strain DSM 14880 / VKM B-2319 / CO-1-SRB)</name>
    <name type="common">Desulfotomaculum carboxydivorans</name>
    <dbReference type="NCBI Taxonomy" id="868595"/>
    <lineage>
        <taxon>Bacteria</taxon>
        <taxon>Bacillati</taxon>
        <taxon>Bacillota</taxon>
        <taxon>Clostridia</taxon>
        <taxon>Eubacteriales</taxon>
        <taxon>Desulfotomaculaceae</taxon>
        <taxon>Desulfotomaculum</taxon>
    </lineage>
</organism>
<dbReference type="PROSITE" id="PS50109">
    <property type="entry name" value="HIS_KIN"/>
    <property type="match status" value="1"/>
</dbReference>
<dbReference type="InterPro" id="IPR013656">
    <property type="entry name" value="PAS_4"/>
</dbReference>
<dbReference type="KEGG" id="dca:Desca_1526"/>
<dbReference type="InterPro" id="IPR036641">
    <property type="entry name" value="HPT_dom_sf"/>
</dbReference>
<evidence type="ECO:0000259" key="27">
    <source>
        <dbReference type="PROSITE" id="PS50894"/>
    </source>
</evidence>
<evidence type="ECO:0000256" key="18">
    <source>
        <dbReference type="ARBA" id="ARBA00068150"/>
    </source>
</evidence>
<dbReference type="CDD" id="cd00130">
    <property type="entry name" value="PAS"/>
    <property type="match status" value="3"/>
</dbReference>
<dbReference type="PROSITE" id="PS50113">
    <property type="entry name" value="PAC"/>
    <property type="match status" value="2"/>
</dbReference>
<keyword evidence="15" id="KW-0472">Membrane</keyword>
<keyword evidence="12" id="KW-0067">ATP-binding</keyword>
<dbReference type="FunFam" id="3.30.565.10:FF:000010">
    <property type="entry name" value="Sensor histidine kinase RcsC"/>
    <property type="match status" value="1"/>
</dbReference>
<dbReference type="InterPro" id="IPR036890">
    <property type="entry name" value="HATPase_C_sf"/>
</dbReference>
<reference evidence="28 29" key="1">
    <citation type="submission" date="2011-05" db="EMBL/GenBank/DDBJ databases">
        <title>Complete sequence of Desulfotomaculum carboxydivorans CO-1-SRB.</title>
        <authorList>
            <consortium name="US DOE Joint Genome Institute"/>
            <person name="Lucas S."/>
            <person name="Han J."/>
            <person name="Lapidus A."/>
            <person name="Cheng J.-F."/>
            <person name="Goodwin L."/>
            <person name="Pitluck S."/>
            <person name="Peters L."/>
            <person name="Mikhailova N."/>
            <person name="Lu M."/>
            <person name="Han C."/>
            <person name="Tapia R."/>
            <person name="Land M."/>
            <person name="Hauser L."/>
            <person name="Kyrpides N."/>
            <person name="Ivanova N."/>
            <person name="Pagani I."/>
            <person name="Stams A."/>
            <person name="Plugge C."/>
            <person name="Muyzer G."/>
            <person name="Kuever J."/>
            <person name="Parshina S."/>
            <person name="Ivanova A."/>
            <person name="Nazina T."/>
            <person name="Woyke T."/>
        </authorList>
    </citation>
    <scope>NUCLEOTIDE SEQUENCE [LARGE SCALE GENOMIC DNA]</scope>
    <source>
        <strain evidence="29">DSM 14880 / VKM B-2319 / CO-1-SRB</strain>
    </source>
</reference>
<dbReference type="Pfam" id="PF08448">
    <property type="entry name" value="PAS_4"/>
    <property type="match status" value="1"/>
</dbReference>
<evidence type="ECO:0000256" key="5">
    <source>
        <dbReference type="ARBA" id="ARBA00018672"/>
    </source>
</evidence>
<evidence type="ECO:0000256" key="10">
    <source>
        <dbReference type="ARBA" id="ARBA00022741"/>
    </source>
</evidence>
<evidence type="ECO:0000256" key="9">
    <source>
        <dbReference type="ARBA" id="ARBA00022692"/>
    </source>
</evidence>
<dbReference type="Pfam" id="PF02518">
    <property type="entry name" value="HATPase_c"/>
    <property type="match status" value="1"/>
</dbReference>
<dbReference type="SMART" id="SM00091">
    <property type="entry name" value="PAS"/>
    <property type="match status" value="3"/>
</dbReference>
<dbReference type="PROSITE" id="PS50894">
    <property type="entry name" value="HPT"/>
    <property type="match status" value="1"/>
</dbReference>
<dbReference type="NCBIfam" id="TIGR00229">
    <property type="entry name" value="sensory_box"/>
    <property type="match status" value="3"/>
</dbReference>
<dbReference type="GO" id="GO:0005886">
    <property type="term" value="C:plasma membrane"/>
    <property type="evidence" value="ECO:0007669"/>
    <property type="project" value="UniProtKB-SubCell"/>
</dbReference>
<comment type="subunit">
    <text evidence="17">At low DSF concentrations, interacts with RpfF.</text>
</comment>
<evidence type="ECO:0000256" key="15">
    <source>
        <dbReference type="ARBA" id="ARBA00023136"/>
    </source>
</evidence>
<dbReference type="GO" id="GO:0000155">
    <property type="term" value="F:phosphorelay sensor kinase activity"/>
    <property type="evidence" value="ECO:0007669"/>
    <property type="project" value="InterPro"/>
</dbReference>
<keyword evidence="10" id="KW-0547">Nucleotide-binding</keyword>
<comment type="subcellular location">
    <subcellularLocation>
        <location evidence="2">Cell membrane</location>
        <topology evidence="2">Multi-pass membrane protein</topology>
    </subcellularLocation>
</comment>
<dbReference type="Proteomes" id="UP000009226">
    <property type="component" value="Chromosome"/>
</dbReference>
<keyword evidence="14" id="KW-0902">Two-component regulatory system</keyword>
<dbReference type="Pfam" id="PF13426">
    <property type="entry name" value="PAS_9"/>
    <property type="match status" value="2"/>
</dbReference>
<dbReference type="PANTHER" id="PTHR45339">
    <property type="entry name" value="HYBRID SIGNAL TRANSDUCTION HISTIDINE KINASE J"/>
    <property type="match status" value="1"/>
</dbReference>
<feature type="modified residue" description="4-aspartylphosphate" evidence="21">
    <location>
        <position position="844"/>
    </location>
</feature>
<dbReference type="SUPFAM" id="SSF47384">
    <property type="entry name" value="Homodimeric domain of signal transducing histidine kinase"/>
    <property type="match status" value="1"/>
</dbReference>
<feature type="domain" description="Histidine kinase" evidence="23">
    <location>
        <begin position="550"/>
        <end position="774"/>
    </location>
</feature>
<dbReference type="SUPFAM" id="SSF55785">
    <property type="entry name" value="PYP-like sensor domain (PAS domain)"/>
    <property type="match status" value="3"/>
</dbReference>
<evidence type="ECO:0000256" key="21">
    <source>
        <dbReference type="PROSITE-ProRule" id="PRU00169"/>
    </source>
</evidence>
<feature type="modified residue" description="Phosphohistidine" evidence="20">
    <location>
        <position position="1221"/>
    </location>
</feature>
<feature type="domain" description="PAS" evidence="25">
    <location>
        <begin position="164"/>
        <end position="208"/>
    </location>
</feature>
<feature type="modified residue" description="4-aspartylphosphate" evidence="21">
    <location>
        <position position="967"/>
    </location>
</feature>
<dbReference type="PROSITE" id="PS50112">
    <property type="entry name" value="PAS"/>
    <property type="match status" value="2"/>
</dbReference>
<comment type="catalytic activity">
    <reaction evidence="1">
        <text>ATP + protein L-histidine = ADP + protein N-phospho-L-histidine.</text>
        <dbReference type="EC" id="2.7.13.3"/>
    </reaction>
</comment>
<evidence type="ECO:0000256" key="16">
    <source>
        <dbReference type="ARBA" id="ARBA00024867"/>
    </source>
</evidence>
<dbReference type="CDD" id="cd00082">
    <property type="entry name" value="HisKA"/>
    <property type="match status" value="1"/>
</dbReference>
<keyword evidence="22" id="KW-0175">Coiled coil</keyword>
<evidence type="ECO:0000259" key="26">
    <source>
        <dbReference type="PROSITE" id="PS50113"/>
    </source>
</evidence>
<accession>F6B6K7</accession>
<dbReference type="Gene3D" id="3.30.450.20">
    <property type="entry name" value="PAS domain"/>
    <property type="match status" value="3"/>
</dbReference>
<evidence type="ECO:0000256" key="4">
    <source>
        <dbReference type="ARBA" id="ARBA00012438"/>
    </source>
</evidence>
<dbReference type="FunFam" id="1.10.287.130:FF:000002">
    <property type="entry name" value="Two-component osmosensing histidine kinase"/>
    <property type="match status" value="1"/>
</dbReference>
<feature type="domain" description="Response regulatory" evidence="24">
    <location>
        <begin position="917"/>
        <end position="1039"/>
    </location>
</feature>
<evidence type="ECO:0000259" key="25">
    <source>
        <dbReference type="PROSITE" id="PS50112"/>
    </source>
</evidence>
<keyword evidence="29" id="KW-1185">Reference proteome</keyword>
<dbReference type="CDD" id="cd16922">
    <property type="entry name" value="HATPase_EvgS-ArcB-TorS-like"/>
    <property type="match status" value="1"/>
</dbReference>
<evidence type="ECO:0000256" key="14">
    <source>
        <dbReference type="ARBA" id="ARBA00023012"/>
    </source>
</evidence>
<evidence type="ECO:0000259" key="23">
    <source>
        <dbReference type="PROSITE" id="PS50109"/>
    </source>
</evidence>
<keyword evidence="11 28" id="KW-0418">Kinase</keyword>
<proteinExistence type="inferred from homology"/>